<keyword evidence="2" id="KW-1185">Reference proteome</keyword>
<dbReference type="Proteomes" id="UP001304769">
    <property type="component" value="Unassembled WGS sequence"/>
</dbReference>
<dbReference type="EMBL" id="JAYGGQ010000002">
    <property type="protein sequence ID" value="MEA5454041.1"/>
    <property type="molecule type" value="Genomic_DNA"/>
</dbReference>
<evidence type="ECO:0000313" key="1">
    <source>
        <dbReference type="EMBL" id="MEA5454041.1"/>
    </source>
</evidence>
<protein>
    <submittedName>
        <fullName evidence="1">Uncharacterized protein</fullName>
    </submittedName>
</protein>
<gene>
    <name evidence="1" type="ORF">SPF06_04820</name>
</gene>
<accession>A0ABU5T4G6</accession>
<evidence type="ECO:0000313" key="2">
    <source>
        <dbReference type="Proteomes" id="UP001304769"/>
    </source>
</evidence>
<proteinExistence type="predicted"/>
<organism evidence="1 2">
    <name type="scientific">Sinomonas terricola</name>
    <dbReference type="NCBI Taxonomy" id="3110330"/>
    <lineage>
        <taxon>Bacteria</taxon>
        <taxon>Bacillati</taxon>
        <taxon>Actinomycetota</taxon>
        <taxon>Actinomycetes</taxon>
        <taxon>Micrococcales</taxon>
        <taxon>Micrococcaceae</taxon>
        <taxon>Sinomonas</taxon>
    </lineage>
</organism>
<comment type="caution">
    <text evidence="1">The sequence shown here is derived from an EMBL/GenBank/DDBJ whole genome shotgun (WGS) entry which is preliminary data.</text>
</comment>
<reference evidence="1 2" key="1">
    <citation type="submission" date="2023-12" db="EMBL/GenBank/DDBJ databases">
        <title>Sinomonas terricola sp. nov, isolated from litchi orchard soil in Guangdong, PR China.</title>
        <authorList>
            <person name="Jiaxin W."/>
            <person name="Yang Z."/>
            <person name="Honghui Z."/>
        </authorList>
    </citation>
    <scope>NUCLEOTIDE SEQUENCE [LARGE SCALE GENOMIC DNA]</scope>
    <source>
        <strain evidence="1 2">JGH33</strain>
    </source>
</reference>
<dbReference type="RefSeq" id="WP_323277832.1">
    <property type="nucleotide sequence ID" value="NZ_JAYGGQ010000002.1"/>
</dbReference>
<sequence>MEELQRRLIPGWKTPNGWPAETASDAGGTIWTREVPGTAVALTVRDGEPRALLEYVIQRFSLDIHALTAADIRAFDAAERGEAPTGNHASGTAISLLPGHYPKGGKEMFEFEVTAVRDILKSCSGLVAWGGDRSSQSQGFFYLNVPPGSTDLAAWANRRDSAREQLGTPGILQAGF</sequence>
<name>A0ABU5T4G6_9MICC</name>